<name>A0A6A3E4Q2_9STRA</name>
<dbReference type="Proteomes" id="UP000488956">
    <property type="component" value="Unassembled WGS sequence"/>
</dbReference>
<evidence type="ECO:0000313" key="9">
    <source>
        <dbReference type="Proteomes" id="UP000488956"/>
    </source>
</evidence>
<evidence type="ECO:0000313" key="6">
    <source>
        <dbReference type="Proteomes" id="UP000429523"/>
    </source>
</evidence>
<organism evidence="2 6">
    <name type="scientific">Phytophthora fragariae</name>
    <dbReference type="NCBI Taxonomy" id="53985"/>
    <lineage>
        <taxon>Eukaryota</taxon>
        <taxon>Sar</taxon>
        <taxon>Stramenopiles</taxon>
        <taxon>Oomycota</taxon>
        <taxon>Peronosporomycetes</taxon>
        <taxon>Peronosporales</taxon>
        <taxon>Peronosporaceae</taxon>
        <taxon>Phytophthora</taxon>
    </lineage>
</organism>
<dbReference type="AlphaFoldDB" id="A0A6A3E4Q2"/>
<reference evidence="6 7" key="1">
    <citation type="submission" date="2018-08" db="EMBL/GenBank/DDBJ databases">
        <title>Genomic investigation of the strawberry pathogen Phytophthora fragariae indicates pathogenicity is determined by transcriptional variation in three key races.</title>
        <authorList>
            <person name="Adams T.M."/>
            <person name="Armitage A.D."/>
            <person name="Sobczyk M.K."/>
            <person name="Bates H.J."/>
            <person name="Dunwell J.M."/>
            <person name="Nellist C.F."/>
            <person name="Harrison R.J."/>
        </authorList>
    </citation>
    <scope>NUCLEOTIDE SEQUENCE [LARGE SCALE GENOMIC DNA]</scope>
    <source>
        <strain evidence="5 7">NOV-5</strain>
        <strain evidence="3 8">NOV-71</strain>
        <strain evidence="2 6">NOV-9</strain>
        <strain evidence="4 9">ONT-3</strain>
    </source>
</reference>
<sequence length="136" mass="14647">MIRTQLVSVLTQLVCRLDLFPSLSASTLVATTSTTHAVARCLPRDFLPVSLRRCVFLVHSSRLSHPSSIRSNLSWRSRLSPTPLSLRMSATRHRLVASGTADSAPASDPPAAADSAESSPRADARGQVRESESVKP</sequence>
<evidence type="ECO:0000313" key="4">
    <source>
        <dbReference type="EMBL" id="KAE9085695.1"/>
    </source>
</evidence>
<evidence type="ECO:0000313" key="5">
    <source>
        <dbReference type="EMBL" id="KAE9103305.1"/>
    </source>
</evidence>
<protein>
    <submittedName>
        <fullName evidence="2">Uncharacterized protein</fullName>
    </submittedName>
</protein>
<gene>
    <name evidence="5" type="ORF">PF006_g22212</name>
    <name evidence="3" type="ORF">PF007_g21987</name>
    <name evidence="2" type="ORF">PF009_g22612</name>
    <name evidence="4" type="ORF">PF010_g20363</name>
</gene>
<feature type="compositionally biased region" description="Low complexity" evidence="1">
    <location>
        <begin position="97"/>
        <end position="119"/>
    </location>
</feature>
<dbReference type="Proteomes" id="UP000440732">
    <property type="component" value="Unassembled WGS sequence"/>
</dbReference>
<dbReference type="Proteomes" id="UP000429523">
    <property type="component" value="Unassembled WGS sequence"/>
</dbReference>
<feature type="region of interest" description="Disordered" evidence="1">
    <location>
        <begin position="95"/>
        <end position="136"/>
    </location>
</feature>
<evidence type="ECO:0000313" key="2">
    <source>
        <dbReference type="EMBL" id="KAE8927217.1"/>
    </source>
</evidence>
<dbReference type="Proteomes" id="UP000441208">
    <property type="component" value="Unassembled WGS sequence"/>
</dbReference>
<dbReference type="EMBL" id="QXGA01002132">
    <property type="protein sequence ID" value="KAE9103305.1"/>
    <property type="molecule type" value="Genomic_DNA"/>
</dbReference>
<evidence type="ECO:0000313" key="8">
    <source>
        <dbReference type="Proteomes" id="UP000441208"/>
    </source>
</evidence>
<dbReference type="EMBL" id="QXFX01001726">
    <property type="protein sequence ID" value="KAE9085695.1"/>
    <property type="molecule type" value="Genomic_DNA"/>
</dbReference>
<evidence type="ECO:0000313" key="7">
    <source>
        <dbReference type="Proteomes" id="UP000440732"/>
    </source>
</evidence>
<dbReference type="EMBL" id="QXFZ01001913">
    <property type="protein sequence ID" value="KAE9083222.1"/>
    <property type="molecule type" value="Genomic_DNA"/>
</dbReference>
<feature type="compositionally biased region" description="Basic and acidic residues" evidence="1">
    <location>
        <begin position="120"/>
        <end position="136"/>
    </location>
</feature>
<comment type="caution">
    <text evidence="2">The sequence shown here is derived from an EMBL/GenBank/DDBJ whole genome shotgun (WGS) entry which is preliminary data.</text>
</comment>
<accession>A0A6A3E4Q2</accession>
<proteinExistence type="predicted"/>
<evidence type="ECO:0000313" key="3">
    <source>
        <dbReference type="EMBL" id="KAE9083222.1"/>
    </source>
</evidence>
<evidence type="ECO:0000256" key="1">
    <source>
        <dbReference type="SAM" id="MobiDB-lite"/>
    </source>
</evidence>
<dbReference type="EMBL" id="QXGF01001889">
    <property type="protein sequence ID" value="KAE8927217.1"/>
    <property type="molecule type" value="Genomic_DNA"/>
</dbReference>